<sequence>MSVREIEIRIERADDALWRLDMRLTDPDNDLENVLVDRADISIDVDALARETDRDAYGKRLSAMLFGVSDADPVGVAFRDARRATGGDEALRVRLSIAADASPLHGLRWETLRDPGDGSRLLVQDNFWFSRFLAVHDVRYRPATRHRGFDALVVVANPTDIESKWRLPAIPRDDVVARARAAVASAARDSMVDMRCHVLEGQASLTNLRDALTWLDIDILYLVCHGAFAQGSPRLLLEGSDGTGQSVSGAAFVECVRDIERRPRLVLLASCEGAGAMDDEEHEGALAAVGPSLAAAGIPAVVAMQGTISMASSDRFMPRLLAELSRSGRVDRAMSVGRASIREEDDWWMPVLFMRLKSGRLWQGMRGDAEDLDVVEAVAADMEIGQCVPVLGPGLIEPLFGSSRDIAQRWAERYAFPLAPGDRDDLAQVAQYLTYRQSRNMALGELRKELVARIRETYADDLRRIEAATGEKLLGAPVLPGLLDSLVRHVGKVERDRNPRDPHRLLAAMPFPVFINANRDNLLCDALEEAGKKPHVAMCTWVKERTRDNKETLRYVKFGEPLPPDFEPSEQTPLIFHVFGNLADQNSIVLTEDDYFDFLIAVTATRAVSGLRVPSVVTNALSGSGLMLLGFQPDDWGLRVLLRGVLIRSGAPASQGSVRVAVQMAFDEGVSLNPERAAQYVAKYFDANFDTRVFWGSASDFVDRLADVWARRSTAAVA</sequence>
<gene>
    <name evidence="2" type="ORF">BJI69_05585</name>
</gene>
<dbReference type="AlphaFoldDB" id="A0A0G9HEG7"/>
<dbReference type="RefSeq" id="WP_046966505.1">
    <property type="nucleotide sequence ID" value="NZ_CP017480.1"/>
</dbReference>
<dbReference type="KEGG" id="lrz:BJI69_05585"/>
<evidence type="ECO:0000313" key="3">
    <source>
        <dbReference type="Proteomes" id="UP000182987"/>
    </source>
</evidence>
<protein>
    <recommendedName>
        <fullName evidence="1">CHAT domain-containing protein</fullName>
    </recommendedName>
</protein>
<dbReference type="OrthoDB" id="8253226at2"/>
<dbReference type="Pfam" id="PF12770">
    <property type="entry name" value="CHAT"/>
    <property type="match status" value="1"/>
</dbReference>
<keyword evidence="3" id="KW-1185">Reference proteome</keyword>
<dbReference type="EMBL" id="CP017480">
    <property type="protein sequence ID" value="APG03440.1"/>
    <property type="molecule type" value="Genomic_DNA"/>
</dbReference>
<dbReference type="PATRIC" id="fig|1440763.5.peg.534"/>
<evidence type="ECO:0000259" key="1">
    <source>
        <dbReference type="Pfam" id="PF12770"/>
    </source>
</evidence>
<reference evidence="3" key="1">
    <citation type="submission" date="2016-09" db="EMBL/GenBank/DDBJ databases">
        <authorList>
            <person name="Lysoe E."/>
        </authorList>
    </citation>
    <scope>NUCLEOTIDE SEQUENCE [LARGE SCALE GENOMIC DNA]</scope>
    <source>
        <strain evidence="3">LJ96T</strain>
    </source>
</reference>
<feature type="domain" description="CHAT" evidence="1">
    <location>
        <begin position="90"/>
        <end position="346"/>
    </location>
</feature>
<organism evidence="2 3">
    <name type="scientific">Luteibacter rhizovicinus DSM 16549</name>
    <dbReference type="NCBI Taxonomy" id="1440763"/>
    <lineage>
        <taxon>Bacteria</taxon>
        <taxon>Pseudomonadati</taxon>
        <taxon>Pseudomonadota</taxon>
        <taxon>Gammaproteobacteria</taxon>
        <taxon>Lysobacterales</taxon>
        <taxon>Rhodanobacteraceae</taxon>
        <taxon>Luteibacter</taxon>
    </lineage>
</organism>
<dbReference type="STRING" id="1440763.BJI69_05585"/>
<accession>A0A0G9HEG7</accession>
<dbReference type="Pfam" id="PF13289">
    <property type="entry name" value="SIR2_2"/>
    <property type="match status" value="1"/>
</dbReference>
<name>A0A0G9HEG7_9GAMM</name>
<proteinExistence type="predicted"/>
<evidence type="ECO:0000313" key="2">
    <source>
        <dbReference type="EMBL" id="APG03440.1"/>
    </source>
</evidence>
<dbReference type="Proteomes" id="UP000182987">
    <property type="component" value="Chromosome"/>
</dbReference>
<dbReference type="InterPro" id="IPR024983">
    <property type="entry name" value="CHAT_dom"/>
</dbReference>